<accession>A0ABQ3B1C8</accession>
<feature type="region of interest" description="Disordered" evidence="1">
    <location>
        <begin position="1"/>
        <end position="55"/>
    </location>
</feature>
<reference evidence="3" key="1">
    <citation type="journal article" date="2019" name="Int. J. Syst. Evol. Microbiol.">
        <title>The Global Catalogue of Microorganisms (GCM) 10K type strain sequencing project: providing services to taxonomists for standard genome sequencing and annotation.</title>
        <authorList>
            <consortium name="The Broad Institute Genomics Platform"/>
            <consortium name="The Broad Institute Genome Sequencing Center for Infectious Disease"/>
            <person name="Wu L."/>
            <person name="Ma J."/>
        </authorList>
    </citation>
    <scope>NUCLEOTIDE SEQUENCE [LARGE SCALE GENOMIC DNA]</scope>
    <source>
        <strain evidence="3">JCM 4594</strain>
    </source>
</reference>
<feature type="compositionally biased region" description="Pro residues" evidence="1">
    <location>
        <begin position="10"/>
        <end position="22"/>
    </location>
</feature>
<dbReference type="Gene3D" id="3.40.50.150">
    <property type="entry name" value="Vaccinia Virus protein VP39"/>
    <property type="match status" value="1"/>
</dbReference>
<dbReference type="EMBL" id="BMUU01000037">
    <property type="protein sequence ID" value="GGY73083.1"/>
    <property type="molecule type" value="Genomic_DNA"/>
</dbReference>
<comment type="caution">
    <text evidence="2">The sequence shown here is derived from an EMBL/GenBank/DDBJ whole genome shotgun (WGS) entry which is preliminary data.</text>
</comment>
<keyword evidence="3" id="KW-1185">Reference proteome</keyword>
<protein>
    <recommendedName>
        <fullName evidence="4">Methyltransferase domain-containing protein</fullName>
    </recommendedName>
</protein>
<organism evidence="2 3">
    <name type="scientific">Streptomyces xanthochromogenes</name>
    <dbReference type="NCBI Taxonomy" id="67384"/>
    <lineage>
        <taxon>Bacteria</taxon>
        <taxon>Bacillati</taxon>
        <taxon>Actinomycetota</taxon>
        <taxon>Actinomycetes</taxon>
        <taxon>Kitasatosporales</taxon>
        <taxon>Streptomycetaceae</taxon>
        <taxon>Streptomyces</taxon>
    </lineage>
</organism>
<feature type="compositionally biased region" description="Polar residues" evidence="1">
    <location>
        <begin position="30"/>
        <end position="41"/>
    </location>
</feature>
<dbReference type="Proteomes" id="UP000600946">
    <property type="component" value="Unassembled WGS sequence"/>
</dbReference>
<dbReference type="SUPFAM" id="SSF53335">
    <property type="entry name" value="S-adenosyl-L-methionine-dependent methyltransferases"/>
    <property type="match status" value="1"/>
</dbReference>
<sequence>MPDTPGSPQWAPPAASPPPPSPQREYQPHKTATSRQASSPASRAVTGHLTGPPGIKSVLDHGCGRGADVAHYRLAGLAAEGFGPHDGFGWPRPGRTGFVLVTSMFVVNVLADVWQRIKALKDVASFARPGGHLVIVPRSPEEITKAAADGD</sequence>
<evidence type="ECO:0000313" key="3">
    <source>
        <dbReference type="Proteomes" id="UP000600946"/>
    </source>
</evidence>
<dbReference type="InterPro" id="IPR029063">
    <property type="entry name" value="SAM-dependent_MTases_sf"/>
</dbReference>
<evidence type="ECO:0000256" key="1">
    <source>
        <dbReference type="SAM" id="MobiDB-lite"/>
    </source>
</evidence>
<proteinExistence type="predicted"/>
<name>A0ABQ3B1C8_9ACTN</name>
<gene>
    <name evidence="2" type="ORF">GCM10010326_78770</name>
</gene>
<evidence type="ECO:0000313" key="2">
    <source>
        <dbReference type="EMBL" id="GGY73083.1"/>
    </source>
</evidence>
<evidence type="ECO:0008006" key="4">
    <source>
        <dbReference type="Google" id="ProtNLM"/>
    </source>
</evidence>